<dbReference type="PANTHER" id="PTHR34609">
    <property type="entry name" value="GEO08273P1-RELATED"/>
    <property type="match status" value="1"/>
</dbReference>
<evidence type="ECO:0000313" key="2">
    <source>
        <dbReference type="EMBL" id="KAI9564129.1"/>
    </source>
</evidence>
<accession>A0AAD5L2K9</accession>
<feature type="transmembrane region" description="Helical" evidence="1">
    <location>
        <begin position="54"/>
        <end position="77"/>
    </location>
</feature>
<evidence type="ECO:0000313" key="3">
    <source>
        <dbReference type="Proteomes" id="UP000820818"/>
    </source>
</evidence>
<keyword evidence="1" id="KW-0472">Membrane</keyword>
<sequence>MLVRLFSPERLQNYQRLSLARQLSHCIFSKLPAQHDRLWRFLCILLGEYDGVKAFSYISNTLVAFILASFSALLIYAVYHNHRQLMMPWLFGTILIACTRDIYMLIRSFFFASTGTWFGILYVVAMVTQMTLGMYLWWIVHGFYHELQNKDDEKRRNERLVKASINRTTSDV</sequence>
<feature type="transmembrane region" description="Helical" evidence="1">
    <location>
        <begin position="89"/>
        <end position="110"/>
    </location>
</feature>
<evidence type="ECO:0008006" key="4">
    <source>
        <dbReference type="Google" id="ProtNLM"/>
    </source>
</evidence>
<gene>
    <name evidence="2" type="ORF">GHT06_007867</name>
</gene>
<keyword evidence="3" id="KW-1185">Reference proteome</keyword>
<keyword evidence="1" id="KW-1133">Transmembrane helix</keyword>
<protein>
    <recommendedName>
        <fullName evidence="4">Transmembrane protein</fullName>
    </recommendedName>
</protein>
<reference evidence="2 3" key="1">
    <citation type="submission" date="2022-05" db="EMBL/GenBank/DDBJ databases">
        <title>A multi-omics perspective on studying reproductive biology in Daphnia sinensis.</title>
        <authorList>
            <person name="Jia J."/>
        </authorList>
    </citation>
    <scope>NUCLEOTIDE SEQUENCE [LARGE SCALE GENOMIC DNA]</scope>
    <source>
        <strain evidence="2 3">WSL</strain>
    </source>
</reference>
<organism evidence="2 3">
    <name type="scientific">Daphnia sinensis</name>
    <dbReference type="NCBI Taxonomy" id="1820382"/>
    <lineage>
        <taxon>Eukaryota</taxon>
        <taxon>Metazoa</taxon>
        <taxon>Ecdysozoa</taxon>
        <taxon>Arthropoda</taxon>
        <taxon>Crustacea</taxon>
        <taxon>Branchiopoda</taxon>
        <taxon>Diplostraca</taxon>
        <taxon>Cladocera</taxon>
        <taxon>Anomopoda</taxon>
        <taxon>Daphniidae</taxon>
        <taxon>Daphnia</taxon>
        <taxon>Daphnia similis group</taxon>
    </lineage>
</organism>
<feature type="transmembrane region" description="Helical" evidence="1">
    <location>
        <begin position="116"/>
        <end position="140"/>
    </location>
</feature>
<proteinExistence type="predicted"/>
<dbReference type="InterPro" id="IPR053077">
    <property type="entry name" value="MARVEL_domain_protein_3"/>
</dbReference>
<keyword evidence="1" id="KW-0812">Transmembrane</keyword>
<name>A0AAD5L2K9_9CRUS</name>
<comment type="caution">
    <text evidence="2">The sequence shown here is derived from an EMBL/GenBank/DDBJ whole genome shotgun (WGS) entry which is preliminary data.</text>
</comment>
<dbReference type="PANTHER" id="PTHR34609:SF17">
    <property type="entry name" value="GEO08273P1-RELATED"/>
    <property type="match status" value="1"/>
</dbReference>
<dbReference type="AlphaFoldDB" id="A0AAD5L2K9"/>
<dbReference type="Proteomes" id="UP000820818">
    <property type="component" value="Linkage Group LG1"/>
</dbReference>
<dbReference type="EMBL" id="WJBH02000001">
    <property type="protein sequence ID" value="KAI9564129.1"/>
    <property type="molecule type" value="Genomic_DNA"/>
</dbReference>
<evidence type="ECO:0000256" key="1">
    <source>
        <dbReference type="SAM" id="Phobius"/>
    </source>
</evidence>